<dbReference type="Proteomes" id="UP000182235">
    <property type="component" value="Unassembled WGS sequence"/>
</dbReference>
<organism evidence="3 4">
    <name type="scientific">Emergomyces pasteurianus Ep9510</name>
    <dbReference type="NCBI Taxonomy" id="1447872"/>
    <lineage>
        <taxon>Eukaryota</taxon>
        <taxon>Fungi</taxon>
        <taxon>Dikarya</taxon>
        <taxon>Ascomycota</taxon>
        <taxon>Pezizomycotina</taxon>
        <taxon>Eurotiomycetes</taxon>
        <taxon>Eurotiomycetidae</taxon>
        <taxon>Onygenales</taxon>
        <taxon>Ajellomycetaceae</taxon>
        <taxon>Emergomyces</taxon>
    </lineage>
</organism>
<feature type="domain" description="DUF6590" evidence="2">
    <location>
        <begin position="282"/>
        <end position="414"/>
    </location>
</feature>
<gene>
    <name evidence="3" type="ORF">AJ78_05067</name>
</gene>
<dbReference type="PANTHER" id="PTHR35391:SF5">
    <property type="entry name" value="DUF6590 DOMAIN-CONTAINING PROTEIN"/>
    <property type="match status" value="1"/>
</dbReference>
<feature type="region of interest" description="Disordered" evidence="1">
    <location>
        <begin position="1"/>
        <end position="32"/>
    </location>
</feature>
<evidence type="ECO:0000313" key="3">
    <source>
        <dbReference type="EMBL" id="OJD14607.1"/>
    </source>
</evidence>
<dbReference type="AlphaFoldDB" id="A0A1J9QEP5"/>
<dbReference type="PANTHER" id="PTHR35391">
    <property type="entry name" value="C2H2-TYPE DOMAIN-CONTAINING PROTEIN-RELATED"/>
    <property type="match status" value="1"/>
</dbReference>
<sequence length="422" mass="46495">MSERSRGSDEEPTPPEEVLTSGREPWAYRTDPGGAYYQQNRILSSHVDRRSIGQDTGACSFNVPRTLNTLHSAYPGQQGDALSHYHDVVESTRRLNLGSTQHPQDVGVRHGEYSHTPQRRSYDVYPQTGQPPAGYHLPSAPSNPPPTAAPTYSSDGNGYDTHISNSQLGYFPRYPIQSERDNCSPPTFTSSPYPNSNHVVAYGNFPSGFTHPSQPSMIPPVWSGQRGDPMNHGVQLRPLSGDVTSRRVSAGEGTELGPATRIGQTDVSQMLDESYRIRSHPRRYFKVGQVFSVLWHEPAGKTGTTLTLYNEHVHSKIRRMVVLLEKQDCCWCLPIHTYGGRGIDKPSINHKTHAVIRTPDVSCYGKLSTMIQDEFIVTPEAGETLARTSLLDFGKVYTVEHNSKVKSVGKLTAGGAALLASI</sequence>
<dbReference type="VEuPathDB" id="FungiDB:AJ78_05067"/>
<keyword evidence="4" id="KW-1185">Reference proteome</keyword>
<dbReference type="Pfam" id="PF20233">
    <property type="entry name" value="DUF6590"/>
    <property type="match status" value="1"/>
</dbReference>
<accession>A0A1J9QEP5</accession>
<proteinExistence type="predicted"/>
<evidence type="ECO:0000259" key="2">
    <source>
        <dbReference type="Pfam" id="PF20233"/>
    </source>
</evidence>
<dbReference type="InterPro" id="IPR046497">
    <property type="entry name" value="DUF6590"/>
</dbReference>
<reference evidence="3 4" key="1">
    <citation type="submission" date="2015-07" db="EMBL/GenBank/DDBJ databases">
        <title>Emmonsia species relationships and genome sequence.</title>
        <authorList>
            <consortium name="The Broad Institute Genomics Platform"/>
            <person name="Cuomo C.A."/>
            <person name="Munoz J.F."/>
            <person name="Imamovic A."/>
            <person name="Priest M.E."/>
            <person name="Young S."/>
            <person name="Clay O.K."/>
            <person name="McEwen J.G."/>
        </authorList>
    </citation>
    <scope>NUCLEOTIDE SEQUENCE [LARGE SCALE GENOMIC DNA]</scope>
    <source>
        <strain evidence="3 4">UAMH 9510</strain>
    </source>
</reference>
<dbReference type="EMBL" id="LGRN01000209">
    <property type="protein sequence ID" value="OJD14607.1"/>
    <property type="molecule type" value="Genomic_DNA"/>
</dbReference>
<protein>
    <recommendedName>
        <fullName evidence="2">DUF6590 domain-containing protein</fullName>
    </recommendedName>
</protein>
<comment type="caution">
    <text evidence="3">The sequence shown here is derived from an EMBL/GenBank/DDBJ whole genome shotgun (WGS) entry which is preliminary data.</text>
</comment>
<name>A0A1J9QEP5_9EURO</name>
<feature type="region of interest" description="Disordered" evidence="1">
    <location>
        <begin position="98"/>
        <end position="152"/>
    </location>
</feature>
<evidence type="ECO:0000256" key="1">
    <source>
        <dbReference type="SAM" id="MobiDB-lite"/>
    </source>
</evidence>
<dbReference type="STRING" id="1447872.A0A1J9QEP5"/>
<dbReference type="OrthoDB" id="4188564at2759"/>
<evidence type="ECO:0000313" key="4">
    <source>
        <dbReference type="Proteomes" id="UP000182235"/>
    </source>
</evidence>